<feature type="region of interest" description="Disordered" evidence="6">
    <location>
        <begin position="1"/>
        <end position="121"/>
    </location>
</feature>
<keyword evidence="2" id="KW-0813">Transport</keyword>
<name>A0A2U3E6Z5_PURLI</name>
<evidence type="ECO:0000256" key="1">
    <source>
        <dbReference type="ARBA" id="ARBA00004141"/>
    </source>
</evidence>
<dbReference type="InterPro" id="IPR036259">
    <property type="entry name" value="MFS_trans_sf"/>
</dbReference>
<dbReference type="EMBL" id="LCWV01000009">
    <property type="protein sequence ID" value="PWI70295.1"/>
    <property type="molecule type" value="Genomic_DNA"/>
</dbReference>
<evidence type="ECO:0000259" key="8">
    <source>
        <dbReference type="PROSITE" id="PS50850"/>
    </source>
</evidence>
<comment type="caution">
    <text evidence="9">The sequence shown here is derived from an EMBL/GenBank/DDBJ whole genome shotgun (WGS) entry which is preliminary data.</text>
</comment>
<evidence type="ECO:0000256" key="3">
    <source>
        <dbReference type="ARBA" id="ARBA00022692"/>
    </source>
</evidence>
<feature type="domain" description="Major facilitator superfamily (MFS) profile" evidence="8">
    <location>
        <begin position="328"/>
        <end position="938"/>
    </location>
</feature>
<dbReference type="InterPro" id="IPR020846">
    <property type="entry name" value="MFS_dom"/>
</dbReference>
<feature type="transmembrane region" description="Helical" evidence="7">
    <location>
        <begin position="322"/>
        <end position="341"/>
    </location>
</feature>
<gene>
    <name evidence="9" type="ORF">PCL_12694</name>
</gene>
<organism evidence="9 10">
    <name type="scientific">Purpureocillium lilacinum</name>
    <name type="common">Paecilomyces lilacinus</name>
    <dbReference type="NCBI Taxonomy" id="33203"/>
    <lineage>
        <taxon>Eukaryota</taxon>
        <taxon>Fungi</taxon>
        <taxon>Dikarya</taxon>
        <taxon>Ascomycota</taxon>
        <taxon>Pezizomycotina</taxon>
        <taxon>Sordariomycetes</taxon>
        <taxon>Hypocreomycetidae</taxon>
        <taxon>Hypocreales</taxon>
        <taxon>Ophiocordycipitaceae</taxon>
        <taxon>Purpureocillium</taxon>
    </lineage>
</organism>
<dbReference type="GO" id="GO:0022857">
    <property type="term" value="F:transmembrane transporter activity"/>
    <property type="evidence" value="ECO:0007669"/>
    <property type="project" value="InterPro"/>
</dbReference>
<keyword evidence="3 7" id="KW-0812">Transmembrane</keyword>
<feature type="transmembrane region" description="Helical" evidence="7">
    <location>
        <begin position="815"/>
        <end position="834"/>
    </location>
</feature>
<accession>A0A2U3E6Z5</accession>
<dbReference type="PROSITE" id="PS50850">
    <property type="entry name" value="MFS"/>
    <property type="match status" value="1"/>
</dbReference>
<evidence type="ECO:0000313" key="9">
    <source>
        <dbReference type="EMBL" id="PWI70295.1"/>
    </source>
</evidence>
<sequence length="963" mass="105042">MGGEGMAQKWAPWDTDGEKKIKKEHIEEEKATTRTRSSKEAPSRWVHGQPGGFVRRPAPYRRRRATAPRPPPEPERGLPRDAPPLSKVSALESHTVVRKLSGGLPARKRHGPPWPRGPGPAQPRHDMMVLLLAARLLVPCWQRERLNTPSPCAAGGANEYLRVEGVSRFSLLRPESPVTAPSGSPPSPVEPAVVMMMTMRPAEAILDPAKAVPERYNLCLQPWPARQTGGEFTQRTPPPFGSAAQSPSGTPPSQCFLLGKASRCPRRQVQLPHARPNVVSPVLGLVVGANFAASSCFVAGRPSFVGTKMGRSLGMPGEGRVAQHRALFLFFVTFFGLLAGLEHRLSHSSPASRATTANSPVPVNRLTRVQVKSIGSRLRCLKPARPGTDAHPKLVALALRRCHHEKTDVARGKPPRQEWQPSASLPGQADVCARICEPIAFMSIFPYIYYMIEDFHITDDSSKISVYAGMVTSAFTLAEFATGVMWGRLSDKIGRKPVLLMGLLGTALSVLVFGFAPSLPVALFARALGGFLNGNIGVLSTTVAELVTFKEHQPRAYTIMPMVWCIGSIIGPMIGGALARPCISYPDLFPRGTIWDRYPYLLPNLFSAATVFVGLVVGLLFLEETHAEKKLQRDRGRELGNRITSLFRRATVCQCRGRPAEKQALLASDGLTGYDTSDVSCPGRMTMTDVDESLPAYQSRENSPKLAPQADAKAPIGTVATSPKMKVFTKPVIMNIISYGILAFHTMTFDQLFPVFLSTSPPKHRVVELPFKFVDGFGLETKTIGVIMSIQGVYSLLSNYFIVPRVTQRLGSLRLFRLLAFSYFALYLVTPYLVLLPESLRMPAIYLLIIWKCTYSTMAYPNNAMLLANAAPSKQVLGTINGVAASTASLCRALGPTLSGFLYAVGLQSGYTGLAWWVSGLITIVGAYLSSQITEGETQDAPTEEEEQSLLDSELLYDEDDAA</sequence>
<dbReference type="SUPFAM" id="SSF103473">
    <property type="entry name" value="MFS general substrate transporter"/>
    <property type="match status" value="1"/>
</dbReference>
<evidence type="ECO:0000256" key="6">
    <source>
        <dbReference type="SAM" id="MobiDB-lite"/>
    </source>
</evidence>
<feature type="transmembrane region" description="Helical" evidence="7">
    <location>
        <begin position="464"/>
        <end position="486"/>
    </location>
</feature>
<feature type="region of interest" description="Disordered" evidence="6">
    <location>
        <begin position="936"/>
        <end position="963"/>
    </location>
</feature>
<dbReference type="Pfam" id="PF07690">
    <property type="entry name" value="MFS_1"/>
    <property type="match status" value="1"/>
</dbReference>
<feature type="region of interest" description="Disordered" evidence="6">
    <location>
        <begin position="230"/>
        <end position="252"/>
    </location>
</feature>
<feature type="transmembrane region" description="Helical" evidence="7">
    <location>
        <begin position="559"/>
        <end position="580"/>
    </location>
</feature>
<dbReference type="PANTHER" id="PTHR23504:SF15">
    <property type="entry name" value="MAJOR FACILITATOR SUPERFAMILY (MFS) PROFILE DOMAIN-CONTAINING PROTEIN"/>
    <property type="match status" value="1"/>
</dbReference>
<dbReference type="Proteomes" id="UP000245956">
    <property type="component" value="Unassembled WGS sequence"/>
</dbReference>
<feature type="transmembrane region" description="Helical" evidence="7">
    <location>
        <begin position="732"/>
        <end position="753"/>
    </location>
</feature>
<feature type="transmembrane region" description="Helical" evidence="7">
    <location>
        <begin position="282"/>
        <end position="302"/>
    </location>
</feature>
<keyword evidence="4 7" id="KW-1133">Transmembrane helix</keyword>
<feature type="compositionally biased region" description="Pro residues" evidence="6">
    <location>
        <begin position="112"/>
        <end position="121"/>
    </location>
</feature>
<dbReference type="GO" id="GO:0016020">
    <property type="term" value="C:membrane"/>
    <property type="evidence" value="ECO:0007669"/>
    <property type="project" value="UniProtKB-SubCell"/>
</dbReference>
<dbReference type="PANTHER" id="PTHR23504">
    <property type="entry name" value="MAJOR FACILITATOR SUPERFAMILY DOMAIN-CONTAINING PROTEIN 10"/>
    <property type="match status" value="1"/>
</dbReference>
<dbReference type="Gene3D" id="1.20.1250.20">
    <property type="entry name" value="MFS general substrate transporter like domains"/>
    <property type="match status" value="1"/>
</dbReference>
<feature type="transmembrane region" description="Helical" evidence="7">
    <location>
        <begin position="523"/>
        <end position="547"/>
    </location>
</feature>
<feature type="transmembrane region" description="Helical" evidence="7">
    <location>
        <begin position="498"/>
        <end position="517"/>
    </location>
</feature>
<evidence type="ECO:0000256" key="5">
    <source>
        <dbReference type="ARBA" id="ARBA00023136"/>
    </source>
</evidence>
<evidence type="ECO:0000256" key="2">
    <source>
        <dbReference type="ARBA" id="ARBA00022448"/>
    </source>
</evidence>
<protein>
    <recommendedName>
        <fullName evidence="8">Major facilitator superfamily (MFS) profile domain-containing protein</fullName>
    </recommendedName>
</protein>
<evidence type="ECO:0000256" key="4">
    <source>
        <dbReference type="ARBA" id="ARBA00022989"/>
    </source>
</evidence>
<keyword evidence="5 7" id="KW-0472">Membrane</keyword>
<comment type="subcellular location">
    <subcellularLocation>
        <location evidence="1">Membrane</location>
        <topology evidence="1">Multi-pass membrane protein</topology>
    </subcellularLocation>
</comment>
<feature type="compositionally biased region" description="Basic and acidic residues" evidence="6">
    <location>
        <begin position="16"/>
        <end position="42"/>
    </location>
</feature>
<feature type="transmembrane region" description="Helical" evidence="7">
    <location>
        <begin position="600"/>
        <end position="622"/>
    </location>
</feature>
<feature type="compositionally biased region" description="Polar residues" evidence="6">
    <location>
        <begin position="243"/>
        <end position="252"/>
    </location>
</feature>
<proteinExistence type="predicted"/>
<dbReference type="InterPro" id="IPR011701">
    <property type="entry name" value="MFS"/>
</dbReference>
<feature type="transmembrane region" description="Helical" evidence="7">
    <location>
        <begin position="783"/>
        <end position="803"/>
    </location>
</feature>
<feature type="compositionally biased region" description="Acidic residues" evidence="6">
    <location>
        <begin position="942"/>
        <end position="963"/>
    </location>
</feature>
<evidence type="ECO:0000256" key="7">
    <source>
        <dbReference type="SAM" id="Phobius"/>
    </source>
</evidence>
<dbReference type="AlphaFoldDB" id="A0A2U3E6Z5"/>
<evidence type="ECO:0000313" key="10">
    <source>
        <dbReference type="Proteomes" id="UP000245956"/>
    </source>
</evidence>
<dbReference type="CDD" id="cd17330">
    <property type="entry name" value="MFS_SLC46_TetA_like"/>
    <property type="match status" value="1"/>
</dbReference>
<reference evidence="9 10" key="1">
    <citation type="journal article" date="2016" name="Front. Microbiol.">
        <title>Genome and transcriptome sequences reveal the specific parasitism of the nematophagous Purpureocillium lilacinum 36-1.</title>
        <authorList>
            <person name="Xie J."/>
            <person name="Li S."/>
            <person name="Mo C."/>
            <person name="Xiao X."/>
            <person name="Peng D."/>
            <person name="Wang G."/>
            <person name="Xiao Y."/>
        </authorList>
    </citation>
    <scope>NUCLEOTIDE SEQUENCE [LARGE SCALE GENOMIC DNA]</scope>
    <source>
        <strain evidence="9 10">36-1</strain>
    </source>
</reference>